<evidence type="ECO:0000313" key="3">
    <source>
        <dbReference type="Proteomes" id="UP001152747"/>
    </source>
</evidence>
<feature type="compositionally biased region" description="Acidic residues" evidence="1">
    <location>
        <begin position="76"/>
        <end position="85"/>
    </location>
</feature>
<accession>A0A9P1N819</accession>
<dbReference type="EMBL" id="CANHGI010000005">
    <property type="protein sequence ID" value="CAI5453204.1"/>
    <property type="molecule type" value="Genomic_DNA"/>
</dbReference>
<dbReference type="GO" id="GO:0032588">
    <property type="term" value="C:trans-Golgi network membrane"/>
    <property type="evidence" value="ECO:0007669"/>
    <property type="project" value="InterPro"/>
</dbReference>
<protein>
    <recommendedName>
        <fullName evidence="4">Aftiphilin clathrin-binding box domain-containing protein</fullName>
    </recommendedName>
</protein>
<evidence type="ECO:0000313" key="2">
    <source>
        <dbReference type="EMBL" id="CAI5453204.1"/>
    </source>
</evidence>
<name>A0A9P1N819_9PELO</name>
<dbReference type="OrthoDB" id="5917212at2759"/>
<sequence>MEIDEGPPPFNGVVEEDVDDVDTAISFGNLDHSHIADTSTMKSFSMLSIGQGDSMVIDENISEFPSSPDVVTGKEEENDEDEWGDFGEASTTNPPVEDQKNEEEEDDEWGDFDQARPSRQQSVDVVEPSPSKPGNLDSFDDDDWQAEFTGAPEVIQNFPSSLKGLEEMLEDREFWNDGFDENNEIDLRENLEQEEIENDLWKSLRVVEEAFSLKFEWKNSSTRGKHFRSIKIDEKQVRIPAKSAFDMSSILLPTQPSTSTTQQSTSENSKKEVAVESPSIPVVDFDWDTSGLTNPLKGASQSSAIIDVDFLHSNGASSYTNPLQKDLADFGLNSVSETISGTQSNSSSSNILDSIMTKVEAGRKSPYRDTQVLSLDARSLLDQLPDLQYIQSNMLMFPMGSGTTQHFS</sequence>
<evidence type="ECO:0008006" key="4">
    <source>
        <dbReference type="Google" id="ProtNLM"/>
    </source>
</evidence>
<comment type="caution">
    <text evidence="2">The sequence shown here is derived from an EMBL/GenBank/DDBJ whole genome shotgun (WGS) entry which is preliminary data.</text>
</comment>
<evidence type="ECO:0000256" key="1">
    <source>
        <dbReference type="SAM" id="MobiDB-lite"/>
    </source>
</evidence>
<gene>
    <name evidence="2" type="ORF">CAMP_LOCUS15841</name>
</gene>
<organism evidence="2 3">
    <name type="scientific">Caenorhabditis angaria</name>
    <dbReference type="NCBI Taxonomy" id="860376"/>
    <lineage>
        <taxon>Eukaryota</taxon>
        <taxon>Metazoa</taxon>
        <taxon>Ecdysozoa</taxon>
        <taxon>Nematoda</taxon>
        <taxon>Chromadorea</taxon>
        <taxon>Rhabditida</taxon>
        <taxon>Rhabditina</taxon>
        <taxon>Rhabditomorpha</taxon>
        <taxon>Rhabditoidea</taxon>
        <taxon>Rhabditidae</taxon>
        <taxon>Peloderinae</taxon>
        <taxon>Caenorhabditis</taxon>
    </lineage>
</organism>
<dbReference type="GO" id="GO:0030276">
    <property type="term" value="F:clathrin binding"/>
    <property type="evidence" value="ECO:0007669"/>
    <property type="project" value="InterPro"/>
</dbReference>
<dbReference type="PANTHER" id="PTHR16156">
    <property type="entry name" value="AFTIPHILIN A-RELATED"/>
    <property type="match status" value="1"/>
</dbReference>
<dbReference type="AlphaFoldDB" id="A0A9P1N819"/>
<dbReference type="InterPro" id="IPR046359">
    <property type="entry name" value="Aftin-like"/>
</dbReference>
<feature type="compositionally biased region" description="Low complexity" evidence="1">
    <location>
        <begin position="252"/>
        <end position="266"/>
    </location>
</feature>
<dbReference type="PANTHER" id="PTHR16156:SF10">
    <property type="entry name" value="AFTIPHILIN-RELATED"/>
    <property type="match status" value="1"/>
</dbReference>
<feature type="compositionally biased region" description="Acidic residues" evidence="1">
    <location>
        <begin position="100"/>
        <end position="111"/>
    </location>
</feature>
<proteinExistence type="predicted"/>
<dbReference type="GO" id="GO:0030121">
    <property type="term" value="C:AP-1 adaptor complex"/>
    <property type="evidence" value="ECO:0007669"/>
    <property type="project" value="TreeGrafter"/>
</dbReference>
<reference evidence="2" key="1">
    <citation type="submission" date="2022-11" db="EMBL/GenBank/DDBJ databases">
        <authorList>
            <person name="Kikuchi T."/>
        </authorList>
    </citation>
    <scope>NUCLEOTIDE SEQUENCE</scope>
    <source>
        <strain evidence="2">PS1010</strain>
    </source>
</reference>
<feature type="region of interest" description="Disordered" evidence="1">
    <location>
        <begin position="252"/>
        <end position="275"/>
    </location>
</feature>
<feature type="region of interest" description="Disordered" evidence="1">
    <location>
        <begin position="58"/>
        <end position="140"/>
    </location>
</feature>
<keyword evidence="3" id="KW-1185">Reference proteome</keyword>
<dbReference type="Proteomes" id="UP001152747">
    <property type="component" value="Unassembled WGS sequence"/>
</dbReference>